<dbReference type="InterPro" id="IPR002523">
    <property type="entry name" value="MgTranspt_CorA/ZnTranspt_ZntB"/>
</dbReference>
<dbReference type="Gene3D" id="1.20.58.340">
    <property type="entry name" value="Magnesium transport protein CorA, transmembrane region"/>
    <property type="match status" value="1"/>
</dbReference>
<sequence>MPPYLEIPILGRQLGSRSDSGIRQSHTPAEDKDGETSELQPRIASSDSSQTSGQRKRVRVSPQQYVQSIYAHSQRSIVKSVFPGQSYIDLATWLLQSRDEHIKLEDGAQQGQEYMATLHDMCTQGSEQTWHFSQDHLAIFASHPYPEEGQGHLLFIHGFLSPQWIAEIGSKYRIDPEFFHRHLNFFASSVYRHCFSLPSLVSTTTNIIDVYVNTIICQGHVQSMSKNHLVQHRANVPNQIAKYKRLLSSRARPGDSLVREYTILSEQISVIEQKISISINQAEGGWIVLVWMDCARDLHNSPAGPWIDALGPRASTFPVIQHHRRMTFRKVGDGDQGTTFGLPNVTAPQSMSILPQNYPALLSAVDLANRARSNPLHALIPIFSHAAFSEVSFLNLLRDLVEKEMEMLMPNRSPSYAYENLQYLEGVLERHTRQLQHCVRAIRLLMNVRGPHHRQGYRSTSDLRQQDGTSPRRTGSPLSDREPIVEKDHPQYHLSTALTTFSISGVLNDYEDLLATCTYLSNRCATAMNMTMNQTMVLDSRRAIEQAQRTKKLTLLATYFIPLSFTASLFGMNLAVFEQGELQIWWYIVFAVPFLIMTHIVCRLDVDEAGKWLWHLMRERAKRLLHW</sequence>
<keyword evidence="4 6" id="KW-0472">Membrane</keyword>
<gene>
    <name evidence="7" type="ORF">BDV25DRAFT_140225</name>
</gene>
<dbReference type="AlphaFoldDB" id="A0A5N6TUS6"/>
<evidence type="ECO:0000256" key="3">
    <source>
        <dbReference type="ARBA" id="ARBA00022989"/>
    </source>
</evidence>
<dbReference type="GO" id="GO:0016020">
    <property type="term" value="C:membrane"/>
    <property type="evidence" value="ECO:0007669"/>
    <property type="project" value="UniProtKB-SubCell"/>
</dbReference>
<organism evidence="7 8">
    <name type="scientific">Aspergillus avenaceus</name>
    <dbReference type="NCBI Taxonomy" id="36643"/>
    <lineage>
        <taxon>Eukaryota</taxon>
        <taxon>Fungi</taxon>
        <taxon>Dikarya</taxon>
        <taxon>Ascomycota</taxon>
        <taxon>Pezizomycotina</taxon>
        <taxon>Eurotiomycetes</taxon>
        <taxon>Eurotiomycetidae</taxon>
        <taxon>Eurotiales</taxon>
        <taxon>Aspergillaceae</taxon>
        <taxon>Aspergillus</taxon>
        <taxon>Aspergillus subgen. Circumdati</taxon>
    </lineage>
</organism>
<dbReference type="GO" id="GO:0046873">
    <property type="term" value="F:metal ion transmembrane transporter activity"/>
    <property type="evidence" value="ECO:0007669"/>
    <property type="project" value="InterPro"/>
</dbReference>
<evidence type="ECO:0000256" key="1">
    <source>
        <dbReference type="ARBA" id="ARBA00004141"/>
    </source>
</evidence>
<reference evidence="7 8" key="1">
    <citation type="submission" date="2019-04" db="EMBL/GenBank/DDBJ databases">
        <title>Friends and foes A comparative genomics study of 23 Aspergillus species from section Flavi.</title>
        <authorList>
            <consortium name="DOE Joint Genome Institute"/>
            <person name="Kjaerbolling I."/>
            <person name="Vesth T."/>
            <person name="Frisvad J.C."/>
            <person name="Nybo J.L."/>
            <person name="Theobald S."/>
            <person name="Kildgaard S."/>
            <person name="Isbrandt T."/>
            <person name="Kuo A."/>
            <person name="Sato A."/>
            <person name="Lyhne E.K."/>
            <person name="Kogle M.E."/>
            <person name="Wiebenga A."/>
            <person name="Kun R.S."/>
            <person name="Lubbers R.J."/>
            <person name="Makela M.R."/>
            <person name="Barry K."/>
            <person name="Chovatia M."/>
            <person name="Clum A."/>
            <person name="Daum C."/>
            <person name="Haridas S."/>
            <person name="He G."/>
            <person name="LaButti K."/>
            <person name="Lipzen A."/>
            <person name="Mondo S."/>
            <person name="Riley R."/>
            <person name="Salamov A."/>
            <person name="Simmons B.A."/>
            <person name="Magnuson J.K."/>
            <person name="Henrissat B."/>
            <person name="Mortensen U.H."/>
            <person name="Larsen T.O."/>
            <person name="Devries R.P."/>
            <person name="Grigoriev I.V."/>
            <person name="Machida M."/>
            <person name="Baker S.E."/>
            <person name="Andersen M.R."/>
        </authorList>
    </citation>
    <scope>NUCLEOTIDE SEQUENCE [LARGE SCALE GENOMIC DNA]</scope>
    <source>
        <strain evidence="7 8">IBT 18842</strain>
    </source>
</reference>
<name>A0A5N6TUS6_ASPAV</name>
<keyword evidence="8" id="KW-1185">Reference proteome</keyword>
<dbReference type="OrthoDB" id="3231000at2759"/>
<feature type="compositionally biased region" description="Polar residues" evidence="5">
    <location>
        <begin position="457"/>
        <end position="477"/>
    </location>
</feature>
<protein>
    <submittedName>
        <fullName evidence="7">Uncharacterized protein</fullName>
    </submittedName>
</protein>
<evidence type="ECO:0000256" key="2">
    <source>
        <dbReference type="ARBA" id="ARBA00022692"/>
    </source>
</evidence>
<evidence type="ECO:0000256" key="4">
    <source>
        <dbReference type="ARBA" id="ARBA00023136"/>
    </source>
</evidence>
<proteinExistence type="predicted"/>
<accession>A0A5N6TUS6</accession>
<dbReference type="SUPFAM" id="SSF144083">
    <property type="entry name" value="Magnesium transport protein CorA, transmembrane region"/>
    <property type="match status" value="1"/>
</dbReference>
<feature type="compositionally biased region" description="Polar residues" evidence="5">
    <location>
        <begin position="37"/>
        <end position="53"/>
    </location>
</feature>
<keyword evidence="3 6" id="KW-1133">Transmembrane helix</keyword>
<feature type="compositionally biased region" description="Polar residues" evidence="5">
    <location>
        <begin position="15"/>
        <end position="27"/>
    </location>
</feature>
<evidence type="ECO:0000256" key="6">
    <source>
        <dbReference type="SAM" id="Phobius"/>
    </source>
</evidence>
<feature type="transmembrane region" description="Helical" evidence="6">
    <location>
        <begin position="584"/>
        <end position="602"/>
    </location>
</feature>
<evidence type="ECO:0000313" key="7">
    <source>
        <dbReference type="EMBL" id="KAE8150034.1"/>
    </source>
</evidence>
<evidence type="ECO:0000256" key="5">
    <source>
        <dbReference type="SAM" id="MobiDB-lite"/>
    </source>
</evidence>
<dbReference type="InterPro" id="IPR045863">
    <property type="entry name" value="CorA_TM1_TM2"/>
</dbReference>
<keyword evidence="2 6" id="KW-0812">Transmembrane</keyword>
<feature type="region of interest" description="Disordered" evidence="5">
    <location>
        <begin position="452"/>
        <end position="486"/>
    </location>
</feature>
<comment type="subcellular location">
    <subcellularLocation>
        <location evidence="1">Membrane</location>
        <topology evidence="1">Multi-pass membrane protein</topology>
    </subcellularLocation>
</comment>
<dbReference type="Pfam" id="PF01544">
    <property type="entry name" value="CorA"/>
    <property type="match status" value="1"/>
</dbReference>
<feature type="transmembrane region" description="Helical" evidence="6">
    <location>
        <begin position="553"/>
        <end position="572"/>
    </location>
</feature>
<feature type="region of interest" description="Disordered" evidence="5">
    <location>
        <begin position="1"/>
        <end position="60"/>
    </location>
</feature>
<evidence type="ECO:0000313" key="8">
    <source>
        <dbReference type="Proteomes" id="UP000325780"/>
    </source>
</evidence>
<dbReference type="Proteomes" id="UP000325780">
    <property type="component" value="Unassembled WGS sequence"/>
</dbReference>
<dbReference type="EMBL" id="ML742105">
    <property type="protein sequence ID" value="KAE8150034.1"/>
    <property type="molecule type" value="Genomic_DNA"/>
</dbReference>